<organism evidence="1">
    <name type="scientific">Cacopsylla melanoneura</name>
    <dbReference type="NCBI Taxonomy" id="428564"/>
    <lineage>
        <taxon>Eukaryota</taxon>
        <taxon>Metazoa</taxon>
        <taxon>Ecdysozoa</taxon>
        <taxon>Arthropoda</taxon>
        <taxon>Hexapoda</taxon>
        <taxon>Insecta</taxon>
        <taxon>Pterygota</taxon>
        <taxon>Neoptera</taxon>
        <taxon>Paraneoptera</taxon>
        <taxon>Hemiptera</taxon>
        <taxon>Sternorrhyncha</taxon>
        <taxon>Psylloidea</taxon>
        <taxon>Psyllidae</taxon>
        <taxon>Psyllinae</taxon>
        <taxon>Cacopsylla</taxon>
    </lineage>
</organism>
<accession>A0A8D9BAP8</accession>
<dbReference type="EMBL" id="HBUF01617762">
    <property type="protein sequence ID" value="CAG6780286.1"/>
    <property type="molecule type" value="Transcribed_RNA"/>
</dbReference>
<protein>
    <submittedName>
        <fullName evidence="1">Uncharacterized protein</fullName>
    </submittedName>
</protein>
<dbReference type="PROSITE" id="PS51257">
    <property type="entry name" value="PROKAR_LIPOPROTEIN"/>
    <property type="match status" value="1"/>
</dbReference>
<name>A0A8D9BAP8_9HEMI</name>
<proteinExistence type="predicted"/>
<evidence type="ECO:0000313" key="1">
    <source>
        <dbReference type="EMBL" id="CAG6780286.1"/>
    </source>
</evidence>
<reference evidence="1" key="1">
    <citation type="submission" date="2021-05" db="EMBL/GenBank/DDBJ databases">
        <authorList>
            <person name="Alioto T."/>
            <person name="Alioto T."/>
            <person name="Gomez Garrido J."/>
        </authorList>
    </citation>
    <scope>NUCLEOTIDE SEQUENCE</scope>
</reference>
<sequence length="109" mass="11715">MLLLTFKVLTSVLPTPEVCISYTPVLFILYGCIPKFTSYLPHRVFFMNPLTTPVAAAVASDPEGPSFPQGTSTGMLPYWIPTGCSFLTMGTKADVKPLVRALNATCPSG</sequence>
<dbReference type="AlphaFoldDB" id="A0A8D9BAP8"/>